<dbReference type="EMBL" id="FNZM01000007">
    <property type="protein sequence ID" value="SEJ69079.1"/>
    <property type="molecule type" value="Genomic_DNA"/>
</dbReference>
<accession>A0A1A5XIH6</accession>
<gene>
    <name evidence="2" type="ORF">SAMN05216550_107199</name>
</gene>
<dbReference type="AlphaFoldDB" id="A0A1A5XIH6"/>
<name>A0A1A5XIH6_9BURK</name>
<evidence type="ECO:0000313" key="3">
    <source>
        <dbReference type="Proteomes" id="UP000183529"/>
    </source>
</evidence>
<dbReference type="GeneID" id="61306886"/>
<protein>
    <submittedName>
        <fullName evidence="2">Predicted lipid carrier protein YhbT, contains SCP2 domain</fullName>
    </submittedName>
</protein>
<dbReference type="Proteomes" id="UP000183529">
    <property type="component" value="Unassembled WGS sequence"/>
</dbReference>
<evidence type="ECO:0000313" key="2">
    <source>
        <dbReference type="EMBL" id="SEJ69079.1"/>
    </source>
</evidence>
<dbReference type="InterPro" id="IPR003033">
    <property type="entry name" value="SCP2_sterol-bd_dom"/>
</dbReference>
<organism evidence="2 3">
    <name type="scientific">Paraburkholderia tropica</name>
    <dbReference type="NCBI Taxonomy" id="92647"/>
    <lineage>
        <taxon>Bacteria</taxon>
        <taxon>Pseudomonadati</taxon>
        <taxon>Pseudomonadota</taxon>
        <taxon>Betaproteobacteria</taxon>
        <taxon>Burkholderiales</taxon>
        <taxon>Burkholderiaceae</taxon>
        <taxon>Paraburkholderia</taxon>
    </lineage>
</organism>
<dbReference type="InterPro" id="IPR036527">
    <property type="entry name" value="SCP2_sterol-bd_dom_sf"/>
</dbReference>
<dbReference type="RefSeq" id="WP_065058454.1">
    <property type="nucleotide sequence ID" value="NZ_CADFGN010000008.1"/>
</dbReference>
<dbReference type="SUPFAM" id="SSF55718">
    <property type="entry name" value="SCP-like"/>
    <property type="match status" value="1"/>
</dbReference>
<dbReference type="OrthoDB" id="5292463at2"/>
<evidence type="ECO:0000259" key="1">
    <source>
        <dbReference type="Pfam" id="PF02036"/>
    </source>
</evidence>
<dbReference type="Pfam" id="PF02036">
    <property type="entry name" value="SCP2"/>
    <property type="match status" value="1"/>
</dbReference>
<reference evidence="2 3" key="1">
    <citation type="submission" date="2016-10" db="EMBL/GenBank/DDBJ databases">
        <authorList>
            <person name="Varghese N."/>
            <person name="Submissions S."/>
        </authorList>
    </citation>
    <scope>NUCLEOTIDE SEQUENCE [LARGE SCALE GENOMIC DNA]</scope>
    <source>
        <strain evidence="2 3">LMG 22274</strain>
    </source>
</reference>
<feature type="domain" description="SCP2" evidence="1">
    <location>
        <begin position="42"/>
        <end position="128"/>
    </location>
</feature>
<comment type="caution">
    <text evidence="2">The sequence shown here is derived from an EMBL/GenBank/DDBJ whole genome shotgun (WGS) entry which is preliminary data.</text>
</comment>
<dbReference type="PROSITE" id="PS51257">
    <property type="entry name" value="PROKAR_LIPOPROTEIN"/>
    <property type="match status" value="1"/>
</dbReference>
<sequence length="155" mass="17245">MNDYLYRISVALGGMLSCMPTLPGSEALVNVLNKTLRHDIPAKTLKLLEGRALQAQVADIGVRFDFAVCDGVFEALPEPREVDLKMSATFEDFRAVIGGETPFDTLFYSRRIVLEGDLDIGFAVKEMFSDMDFGTTSLETVMQLWRTNMPRNLGA</sequence>
<proteinExistence type="predicted"/>